<dbReference type="InterPro" id="IPR036291">
    <property type="entry name" value="NAD(P)-bd_dom_sf"/>
</dbReference>
<dbReference type="GO" id="GO:0016491">
    <property type="term" value="F:oxidoreductase activity"/>
    <property type="evidence" value="ECO:0007669"/>
    <property type="project" value="InterPro"/>
</dbReference>
<organism evidence="2 3">
    <name type="scientific">Nocardioides acrostichi</name>
    <dbReference type="NCBI Taxonomy" id="2784339"/>
    <lineage>
        <taxon>Bacteria</taxon>
        <taxon>Bacillati</taxon>
        <taxon>Actinomycetota</taxon>
        <taxon>Actinomycetes</taxon>
        <taxon>Propionibacteriales</taxon>
        <taxon>Nocardioidaceae</taxon>
        <taxon>Nocardioides</taxon>
    </lineage>
</organism>
<reference evidence="2" key="1">
    <citation type="submission" date="2020-11" db="EMBL/GenBank/DDBJ databases">
        <title>Nocardioides sp. CBS4Y-1, whole genome shotgun sequence.</title>
        <authorList>
            <person name="Tuo L."/>
        </authorList>
    </citation>
    <scope>NUCLEOTIDE SEQUENCE</scope>
    <source>
        <strain evidence="2">CBS4Y-1</strain>
    </source>
</reference>
<dbReference type="SMART" id="SM00829">
    <property type="entry name" value="PKS_ER"/>
    <property type="match status" value="1"/>
</dbReference>
<comment type="caution">
    <text evidence="2">The sequence shown here is derived from an EMBL/GenBank/DDBJ whole genome shotgun (WGS) entry which is preliminary data.</text>
</comment>
<dbReference type="AlphaFoldDB" id="A0A930V2Q3"/>
<dbReference type="PANTHER" id="PTHR43677">
    <property type="entry name" value="SHORT-CHAIN DEHYDROGENASE/REDUCTASE"/>
    <property type="match status" value="1"/>
</dbReference>
<accession>A0A930V2Q3</accession>
<dbReference type="InterPro" id="IPR013149">
    <property type="entry name" value="ADH-like_C"/>
</dbReference>
<keyword evidence="3" id="KW-1185">Reference proteome</keyword>
<dbReference type="Pfam" id="PF08240">
    <property type="entry name" value="ADH_N"/>
    <property type="match status" value="1"/>
</dbReference>
<dbReference type="EMBL" id="JADIVZ010000007">
    <property type="protein sequence ID" value="MBF4162707.1"/>
    <property type="molecule type" value="Genomic_DNA"/>
</dbReference>
<dbReference type="SUPFAM" id="SSF51735">
    <property type="entry name" value="NAD(P)-binding Rossmann-fold domains"/>
    <property type="match status" value="1"/>
</dbReference>
<evidence type="ECO:0000313" key="3">
    <source>
        <dbReference type="Proteomes" id="UP000656804"/>
    </source>
</evidence>
<sequence length="321" mass="33734">MRAQVLESLTGPTGLRLVDLPDPEPDGERVILDVTTTGVSFPEMLYTYGRYQDRRPPPFVPGVEACGVVSYAPPGAPVGVGDRVVAAPFFGAWAEKVAVRPEFVAPLPAGLDVAQGGAFVLNHHTAHLCLVRRGRLEPGETVLVHGAAGGLGSAALQVAIGRGARAIALVSTQQKADVARRAGATDVVVLTEAWRSDVHDLTDGRGVDVVFDVVGDRVVDSLRLLRREGRLVVAGFAAGEIPTVKVNRLLMNNIDVVGAAWGEYVLAEPSLFAHTAAALDDMVASGAVSPWVGARFALDDAATALRAFEDRSALGKIVLEV</sequence>
<dbReference type="Proteomes" id="UP000656804">
    <property type="component" value="Unassembled WGS sequence"/>
</dbReference>
<dbReference type="InterPro" id="IPR020843">
    <property type="entry name" value="ER"/>
</dbReference>
<dbReference type="Gene3D" id="3.40.50.720">
    <property type="entry name" value="NAD(P)-binding Rossmann-like Domain"/>
    <property type="match status" value="1"/>
</dbReference>
<dbReference type="InterPro" id="IPR011032">
    <property type="entry name" value="GroES-like_sf"/>
</dbReference>
<dbReference type="InterPro" id="IPR013154">
    <property type="entry name" value="ADH-like_N"/>
</dbReference>
<dbReference type="Pfam" id="PF00107">
    <property type="entry name" value="ADH_zinc_N"/>
    <property type="match status" value="1"/>
</dbReference>
<evidence type="ECO:0000313" key="2">
    <source>
        <dbReference type="EMBL" id="MBF4162707.1"/>
    </source>
</evidence>
<dbReference type="RefSeq" id="WP_194503978.1">
    <property type="nucleotide sequence ID" value="NZ_JADIVZ010000007.1"/>
</dbReference>
<dbReference type="SUPFAM" id="SSF50129">
    <property type="entry name" value="GroES-like"/>
    <property type="match status" value="1"/>
</dbReference>
<name>A0A930V2Q3_9ACTN</name>
<dbReference type="InterPro" id="IPR051397">
    <property type="entry name" value="Zn-ADH-like_protein"/>
</dbReference>
<proteinExistence type="predicted"/>
<gene>
    <name evidence="2" type="ORF">ISG29_13500</name>
</gene>
<dbReference type="CDD" id="cd08241">
    <property type="entry name" value="QOR1"/>
    <property type="match status" value="1"/>
</dbReference>
<dbReference type="PANTHER" id="PTHR43677:SF4">
    <property type="entry name" value="QUINONE OXIDOREDUCTASE-LIKE PROTEIN 2"/>
    <property type="match status" value="1"/>
</dbReference>
<evidence type="ECO:0000259" key="1">
    <source>
        <dbReference type="SMART" id="SM00829"/>
    </source>
</evidence>
<feature type="domain" description="Enoyl reductase (ER)" evidence="1">
    <location>
        <begin position="11"/>
        <end position="319"/>
    </location>
</feature>
<protein>
    <submittedName>
        <fullName evidence="2">NADPH:quinone oxidoreductase family protein</fullName>
    </submittedName>
</protein>
<dbReference type="Gene3D" id="3.90.180.10">
    <property type="entry name" value="Medium-chain alcohol dehydrogenases, catalytic domain"/>
    <property type="match status" value="1"/>
</dbReference>